<dbReference type="SMART" id="SM00342">
    <property type="entry name" value="HTH_ARAC"/>
    <property type="match status" value="1"/>
</dbReference>
<comment type="caution">
    <text evidence="5">The sequence shown here is derived from an EMBL/GenBank/DDBJ whole genome shotgun (WGS) entry which is preliminary data.</text>
</comment>
<dbReference type="RefSeq" id="WP_104715592.1">
    <property type="nucleotide sequence ID" value="NZ_PTRA01000006.1"/>
</dbReference>
<proteinExistence type="predicted"/>
<gene>
    <name evidence="5" type="ORF">C5O19_22225</name>
</gene>
<dbReference type="PRINTS" id="PR00032">
    <property type="entry name" value="HTHARAC"/>
</dbReference>
<dbReference type="Proteomes" id="UP000239590">
    <property type="component" value="Unassembled WGS sequence"/>
</dbReference>
<dbReference type="AlphaFoldDB" id="A0A2S7IGE1"/>
<feature type="domain" description="HTH araC/xylS-type" evidence="4">
    <location>
        <begin position="203"/>
        <end position="297"/>
    </location>
</feature>
<dbReference type="SUPFAM" id="SSF51215">
    <property type="entry name" value="Regulatory protein AraC"/>
    <property type="match status" value="1"/>
</dbReference>
<evidence type="ECO:0000256" key="2">
    <source>
        <dbReference type="ARBA" id="ARBA00023125"/>
    </source>
</evidence>
<evidence type="ECO:0000256" key="3">
    <source>
        <dbReference type="ARBA" id="ARBA00023163"/>
    </source>
</evidence>
<dbReference type="GO" id="GO:0043565">
    <property type="term" value="F:sequence-specific DNA binding"/>
    <property type="evidence" value="ECO:0007669"/>
    <property type="project" value="InterPro"/>
</dbReference>
<organism evidence="5 6">
    <name type="scientific">Siphonobacter curvatus</name>
    <dbReference type="NCBI Taxonomy" id="2094562"/>
    <lineage>
        <taxon>Bacteria</taxon>
        <taxon>Pseudomonadati</taxon>
        <taxon>Bacteroidota</taxon>
        <taxon>Cytophagia</taxon>
        <taxon>Cytophagales</taxon>
        <taxon>Cytophagaceae</taxon>
        <taxon>Siphonobacter</taxon>
    </lineage>
</organism>
<dbReference type="InterPro" id="IPR009057">
    <property type="entry name" value="Homeodomain-like_sf"/>
</dbReference>
<keyword evidence="3" id="KW-0804">Transcription</keyword>
<dbReference type="GO" id="GO:0003700">
    <property type="term" value="F:DNA-binding transcription factor activity"/>
    <property type="evidence" value="ECO:0007669"/>
    <property type="project" value="InterPro"/>
</dbReference>
<keyword evidence="2" id="KW-0238">DNA-binding</keyword>
<dbReference type="Pfam" id="PF12833">
    <property type="entry name" value="HTH_18"/>
    <property type="match status" value="1"/>
</dbReference>
<sequence>MAAFLSVENLYKNIHTDQPAPVLAVTGHFDVLKLEDLHIPQPHPYNRRDYYKISLVTGHSFIHYARQTFEIRESALVFTNPMLPYQWERKSEEQRGYVCVFTEAFFNQFLPIKQYPVFQQPAYAVLPLTSDEADRFESLFLQLKAELQSDYAYKDDFVRTQVLNLIHLAQKMQPAGNPTGVATNATERLATLFTDLLDRQFPIENNDQRLSLHTAASFAEPLGVHVNYLNRAVKEVTNKTTSQWIAEKIILEARYLLTHTSWTITDIAWSLGFEEANHFSAFFKKHTQQTPNQFRKLAPV</sequence>
<keyword evidence="6" id="KW-1185">Reference proteome</keyword>
<dbReference type="PANTHER" id="PTHR43280:SF32">
    <property type="entry name" value="TRANSCRIPTIONAL REGULATORY PROTEIN"/>
    <property type="match status" value="1"/>
</dbReference>
<dbReference type="InterPro" id="IPR020449">
    <property type="entry name" value="Tscrpt_reg_AraC-type_HTH"/>
</dbReference>
<keyword evidence="1" id="KW-0805">Transcription regulation</keyword>
<evidence type="ECO:0000313" key="6">
    <source>
        <dbReference type="Proteomes" id="UP000239590"/>
    </source>
</evidence>
<evidence type="ECO:0000313" key="5">
    <source>
        <dbReference type="EMBL" id="PQA54468.1"/>
    </source>
</evidence>
<dbReference type="OrthoDB" id="629929at2"/>
<evidence type="ECO:0000256" key="1">
    <source>
        <dbReference type="ARBA" id="ARBA00023015"/>
    </source>
</evidence>
<dbReference type="InterPro" id="IPR018060">
    <property type="entry name" value="HTH_AraC"/>
</dbReference>
<reference evidence="6" key="1">
    <citation type="submission" date="2018-02" db="EMBL/GenBank/DDBJ databases">
        <title>Genome sequencing of Solimonas sp. HR-BB.</title>
        <authorList>
            <person name="Lee Y."/>
            <person name="Jeon C.O."/>
        </authorList>
    </citation>
    <scope>NUCLEOTIDE SEQUENCE [LARGE SCALE GENOMIC DNA]</scope>
    <source>
        <strain evidence="6">HR-U</strain>
    </source>
</reference>
<evidence type="ECO:0000259" key="4">
    <source>
        <dbReference type="PROSITE" id="PS01124"/>
    </source>
</evidence>
<accession>A0A2S7IGE1</accession>
<dbReference type="PROSITE" id="PS01124">
    <property type="entry name" value="HTH_ARAC_FAMILY_2"/>
    <property type="match status" value="1"/>
</dbReference>
<dbReference type="SUPFAM" id="SSF46689">
    <property type="entry name" value="Homeodomain-like"/>
    <property type="match status" value="1"/>
</dbReference>
<dbReference type="InterPro" id="IPR037923">
    <property type="entry name" value="HTH-like"/>
</dbReference>
<protein>
    <submittedName>
        <fullName evidence="5">AraC family transcriptional regulator</fullName>
    </submittedName>
</protein>
<name>A0A2S7IGE1_9BACT</name>
<dbReference type="EMBL" id="PTRA01000006">
    <property type="protein sequence ID" value="PQA54468.1"/>
    <property type="molecule type" value="Genomic_DNA"/>
</dbReference>
<dbReference type="Gene3D" id="1.10.10.60">
    <property type="entry name" value="Homeodomain-like"/>
    <property type="match status" value="1"/>
</dbReference>
<dbReference type="PANTHER" id="PTHR43280">
    <property type="entry name" value="ARAC-FAMILY TRANSCRIPTIONAL REGULATOR"/>
    <property type="match status" value="1"/>
</dbReference>